<comment type="cofactor">
    <cofactor evidence="1 5">
        <name>FAD</name>
        <dbReference type="ChEBI" id="CHEBI:57692"/>
    </cofactor>
</comment>
<dbReference type="Pfam" id="PF02770">
    <property type="entry name" value="Acyl-CoA_dh_M"/>
    <property type="match status" value="1"/>
</dbReference>
<evidence type="ECO:0000256" key="2">
    <source>
        <dbReference type="ARBA" id="ARBA00009347"/>
    </source>
</evidence>
<dbReference type="InterPro" id="IPR052904">
    <property type="entry name" value="Acyl-CoA_dehydrogenase-like"/>
</dbReference>
<dbReference type="SUPFAM" id="SSF47203">
    <property type="entry name" value="Acyl-CoA dehydrogenase C-terminal domain-like"/>
    <property type="match status" value="1"/>
</dbReference>
<keyword evidence="3 5" id="KW-0285">Flavoprotein</keyword>
<dbReference type="InterPro" id="IPR009075">
    <property type="entry name" value="AcylCo_DH/oxidase_C"/>
</dbReference>
<gene>
    <name evidence="8" type="ORF">FAD_1270</name>
</gene>
<dbReference type="AlphaFoldDB" id="A0A1V0N4S6"/>
<accession>A0A1V0N4S6</accession>
<keyword evidence="5" id="KW-0560">Oxidoreductase</keyword>
<evidence type="ECO:0000256" key="5">
    <source>
        <dbReference type="RuleBase" id="RU362125"/>
    </source>
</evidence>
<dbReference type="Proteomes" id="UP000192050">
    <property type="component" value="Chromosome"/>
</dbReference>
<dbReference type="PANTHER" id="PTHR42707:SF2">
    <property type="entry name" value="ACD11 DEHYDROGENASE"/>
    <property type="match status" value="1"/>
</dbReference>
<evidence type="ECO:0000256" key="4">
    <source>
        <dbReference type="ARBA" id="ARBA00022827"/>
    </source>
</evidence>
<dbReference type="EMBL" id="CP015363">
    <property type="protein sequence ID" value="ARD85138.1"/>
    <property type="molecule type" value="Genomic_DNA"/>
</dbReference>
<dbReference type="Pfam" id="PF00441">
    <property type="entry name" value="Acyl-CoA_dh_1"/>
    <property type="match status" value="1"/>
</dbReference>
<dbReference type="InterPro" id="IPR006091">
    <property type="entry name" value="Acyl-CoA_Oxase/DH_mid-dom"/>
</dbReference>
<keyword evidence="9" id="KW-1185">Reference proteome</keyword>
<organism evidence="8 9">
    <name type="scientific">Ferroplasma acidiphilum</name>
    <dbReference type="NCBI Taxonomy" id="74969"/>
    <lineage>
        <taxon>Archaea</taxon>
        <taxon>Methanobacteriati</taxon>
        <taxon>Thermoplasmatota</taxon>
        <taxon>Thermoplasmata</taxon>
        <taxon>Thermoplasmatales</taxon>
        <taxon>Ferroplasmaceae</taxon>
        <taxon>Ferroplasma</taxon>
    </lineage>
</organism>
<protein>
    <submittedName>
        <fullName evidence="8">Acyl-CoA dehydrogenase</fullName>
    </submittedName>
</protein>
<feature type="domain" description="Acyl-CoA oxidase/dehydrogenase middle" evidence="7">
    <location>
        <begin position="162"/>
        <end position="259"/>
    </location>
</feature>
<dbReference type="GO" id="GO:0003995">
    <property type="term" value="F:acyl-CoA dehydrogenase activity"/>
    <property type="evidence" value="ECO:0007669"/>
    <property type="project" value="InterPro"/>
</dbReference>
<name>A0A1V0N4S6_9ARCH</name>
<evidence type="ECO:0000259" key="6">
    <source>
        <dbReference type="Pfam" id="PF00441"/>
    </source>
</evidence>
<evidence type="ECO:0000313" key="9">
    <source>
        <dbReference type="Proteomes" id="UP000192050"/>
    </source>
</evidence>
<reference evidence="8 9" key="1">
    <citation type="submission" date="2011-10" db="EMBL/GenBank/DDBJ databases">
        <title>Metabolic and evolutionary patterns in the extreme acidophile Ferroplasma acidiphilum.</title>
        <authorList>
            <person name="Golyshina O.V."/>
            <person name="Kozyavkin S.A."/>
            <person name="Tatusov R.L."/>
            <person name="Slesarev A.I."/>
            <person name="Golyshin P.N."/>
        </authorList>
    </citation>
    <scope>NUCLEOTIDE SEQUENCE [LARGE SCALE GENOMIC DNA]</scope>
    <source>
        <strain evidence="9">Y</strain>
    </source>
</reference>
<dbReference type="PANTHER" id="PTHR42707">
    <property type="entry name" value="ACYL-COA DEHYDROGENASE"/>
    <property type="match status" value="1"/>
</dbReference>
<evidence type="ECO:0000256" key="3">
    <source>
        <dbReference type="ARBA" id="ARBA00022630"/>
    </source>
</evidence>
<keyword evidence="4 5" id="KW-0274">FAD</keyword>
<evidence type="ECO:0000259" key="7">
    <source>
        <dbReference type="Pfam" id="PF02770"/>
    </source>
</evidence>
<sequence>MNMDDTYSFLSSIYGKNHYDIDKPFQEILEFYMGKHLNLSPLGAYAGKDLYETTDYIDKVSQPLQKMWSIDGKRIDSILISPMEKHVLDKLIREYGISRPYFHGKSIMEHYAMGYLVADPGIYCILTLTHQTAYAIHKYAPDFQKDYVPGLIGDTKDTLLGATWFTEIQGGSDLGANKTRAESGNGLWYLTGDKYFASNAGLADVALTSAFHGDNHGAKGLSLFLIPRKNNDGELNYRLRRLKEKSATKSVPSGEVELDSSEAYMIGDAGKAIYYITEDLMVSRLDNAAAACGIARKAYLEAYYYTGKRKTFGKLLIEHPGIVKDLLDMEVLLEGSIALTFKSIELFNNSINSKPPYDDEYNYTRLMTHIVKNITADSSARVTQMATELHGGIGFLSEFPVERWHREALITPIWEGASNIQALDMLEAIMRKKAHIKLLSDFKNILSEIREETATAESCYNSLKNSIDNLLSMGVEEAQFHAKYSMEVMGHSMAAILLIHIGNKTGNNDFVKAGSLYARRFVKKEDYESNAIGQAHGIIHIDGAERSLKN</sequence>
<dbReference type="Gene3D" id="1.20.140.10">
    <property type="entry name" value="Butyryl-CoA Dehydrogenase, subunit A, domain 3"/>
    <property type="match status" value="1"/>
</dbReference>
<comment type="similarity">
    <text evidence="2 5">Belongs to the acyl-CoA dehydrogenase family.</text>
</comment>
<dbReference type="InterPro" id="IPR036250">
    <property type="entry name" value="AcylCo_DH-like_C"/>
</dbReference>
<dbReference type="InterPro" id="IPR009100">
    <property type="entry name" value="AcylCoA_DH/oxidase_NM_dom_sf"/>
</dbReference>
<evidence type="ECO:0000256" key="1">
    <source>
        <dbReference type="ARBA" id="ARBA00001974"/>
    </source>
</evidence>
<dbReference type="SUPFAM" id="SSF56645">
    <property type="entry name" value="Acyl-CoA dehydrogenase NM domain-like"/>
    <property type="match status" value="1"/>
</dbReference>
<evidence type="ECO:0000313" key="8">
    <source>
        <dbReference type="EMBL" id="ARD85138.1"/>
    </source>
</evidence>
<dbReference type="STRING" id="74969.FAD_1270"/>
<dbReference type="KEGG" id="fai:FAD_1270"/>
<dbReference type="Gene3D" id="2.40.110.20">
    <property type="match status" value="1"/>
</dbReference>
<proteinExistence type="inferred from homology"/>
<dbReference type="InterPro" id="IPR006089">
    <property type="entry name" value="Acyl-CoA_DH_CS"/>
</dbReference>
<feature type="domain" description="Acyl-CoA dehydrogenase/oxidase C-terminal" evidence="6">
    <location>
        <begin position="273"/>
        <end position="429"/>
    </location>
</feature>
<dbReference type="PROSITE" id="PS00073">
    <property type="entry name" value="ACYL_COA_DH_2"/>
    <property type="match status" value="1"/>
</dbReference>